<evidence type="ECO:0000256" key="4">
    <source>
        <dbReference type="PROSITE-ProRule" id="PRU00335"/>
    </source>
</evidence>
<dbReference type="PANTHER" id="PTHR30055:SF234">
    <property type="entry name" value="HTH-TYPE TRANSCRIPTIONAL REGULATOR BETI"/>
    <property type="match status" value="1"/>
</dbReference>
<feature type="domain" description="HTH tetR-type" evidence="5">
    <location>
        <begin position="7"/>
        <end position="67"/>
    </location>
</feature>
<dbReference type="InterPro" id="IPR049513">
    <property type="entry name" value="TetR_C_40"/>
</dbReference>
<evidence type="ECO:0000256" key="2">
    <source>
        <dbReference type="ARBA" id="ARBA00023125"/>
    </source>
</evidence>
<dbReference type="PRINTS" id="PR00455">
    <property type="entry name" value="HTHTETR"/>
</dbReference>
<protein>
    <submittedName>
        <fullName evidence="6">TetR/AcrR family transcriptional regulator</fullName>
    </submittedName>
</protein>
<comment type="caution">
    <text evidence="6">The sequence shown here is derived from an EMBL/GenBank/DDBJ whole genome shotgun (WGS) entry which is preliminary data.</text>
</comment>
<organism evidence="6 7">
    <name type="scientific">Thalassolituus pacificus</name>
    <dbReference type="NCBI Taxonomy" id="2975440"/>
    <lineage>
        <taxon>Bacteria</taxon>
        <taxon>Pseudomonadati</taxon>
        <taxon>Pseudomonadota</taxon>
        <taxon>Gammaproteobacteria</taxon>
        <taxon>Oceanospirillales</taxon>
        <taxon>Oceanospirillaceae</taxon>
        <taxon>Thalassolituus</taxon>
    </lineage>
</organism>
<keyword evidence="1" id="KW-0805">Transcription regulation</keyword>
<dbReference type="AlphaFoldDB" id="A0A9X3ARA6"/>
<dbReference type="PROSITE" id="PS50977">
    <property type="entry name" value="HTH_TETR_2"/>
    <property type="match status" value="1"/>
</dbReference>
<dbReference type="InterPro" id="IPR009057">
    <property type="entry name" value="Homeodomain-like_sf"/>
</dbReference>
<reference evidence="6" key="1">
    <citation type="journal article" date="2022" name="Front. Microbiol.">
        <title>Genome-based taxonomic rearrangement of Oceanobacter-related bacteria including the description of Thalassolituus hydrocarbonoclasticus sp. nov. and Thalassolituus pacificus sp. nov. and emended description of the genus Thalassolituus.</title>
        <authorList>
            <person name="Dong C."/>
            <person name="Wei L."/>
            <person name="Wang J."/>
            <person name="Lai Q."/>
            <person name="Huang Z."/>
            <person name="Shao Z."/>
        </authorList>
    </citation>
    <scope>NUCLEOTIDE SEQUENCE</scope>
    <source>
        <strain evidence="6">59MF3M-4</strain>
    </source>
</reference>
<dbReference type="Pfam" id="PF21306">
    <property type="entry name" value="TetR_C_40"/>
    <property type="match status" value="1"/>
</dbReference>
<dbReference type="Proteomes" id="UP001147830">
    <property type="component" value="Unassembled WGS sequence"/>
</dbReference>
<evidence type="ECO:0000313" key="7">
    <source>
        <dbReference type="Proteomes" id="UP001147830"/>
    </source>
</evidence>
<gene>
    <name evidence="6" type="ORF">NYR02_07990</name>
</gene>
<feature type="DNA-binding region" description="H-T-H motif" evidence="4">
    <location>
        <begin position="30"/>
        <end position="49"/>
    </location>
</feature>
<evidence type="ECO:0000256" key="1">
    <source>
        <dbReference type="ARBA" id="ARBA00023015"/>
    </source>
</evidence>
<dbReference type="EMBL" id="JAOANI010000015">
    <property type="protein sequence ID" value="MCT7358955.1"/>
    <property type="molecule type" value="Genomic_DNA"/>
</dbReference>
<dbReference type="Gene3D" id="1.10.357.10">
    <property type="entry name" value="Tetracycline Repressor, domain 2"/>
    <property type="match status" value="1"/>
</dbReference>
<dbReference type="InterPro" id="IPR001647">
    <property type="entry name" value="HTH_TetR"/>
</dbReference>
<dbReference type="InterPro" id="IPR050109">
    <property type="entry name" value="HTH-type_TetR-like_transc_reg"/>
</dbReference>
<proteinExistence type="predicted"/>
<sequence length="208" mass="22652">MLQPGLTTAQRRIYNAALQLFAEKGATQVTVRELADIAGVARGTVYNHVDSIQGLFEEVAVTLATDMNQRIVSSFRQQNDPAAKLATAIRLYVRRAHEEPAWGNFISRFGFSSTALRRLGAGAPVQVLMDGIQCGQYRIRVDQLSAVVTMIASSVLGAIYLVREGLRTWRDAGSDCAELVLRALGLSEEQARALATAELLPLPEPRLG</sequence>
<evidence type="ECO:0000259" key="5">
    <source>
        <dbReference type="PROSITE" id="PS50977"/>
    </source>
</evidence>
<dbReference type="PANTHER" id="PTHR30055">
    <property type="entry name" value="HTH-TYPE TRANSCRIPTIONAL REGULATOR RUTR"/>
    <property type="match status" value="1"/>
</dbReference>
<keyword evidence="3" id="KW-0804">Transcription</keyword>
<dbReference type="GO" id="GO:0000976">
    <property type="term" value="F:transcription cis-regulatory region binding"/>
    <property type="evidence" value="ECO:0007669"/>
    <property type="project" value="TreeGrafter"/>
</dbReference>
<keyword evidence="7" id="KW-1185">Reference proteome</keyword>
<dbReference type="Pfam" id="PF00440">
    <property type="entry name" value="TetR_N"/>
    <property type="match status" value="1"/>
</dbReference>
<evidence type="ECO:0000256" key="3">
    <source>
        <dbReference type="ARBA" id="ARBA00023163"/>
    </source>
</evidence>
<reference evidence="6" key="2">
    <citation type="submission" date="2022-08" db="EMBL/GenBank/DDBJ databases">
        <authorList>
            <person name="Dong C."/>
        </authorList>
    </citation>
    <scope>NUCLEOTIDE SEQUENCE</scope>
    <source>
        <strain evidence="6">59MF3M-4</strain>
    </source>
</reference>
<dbReference type="GO" id="GO:0003700">
    <property type="term" value="F:DNA-binding transcription factor activity"/>
    <property type="evidence" value="ECO:0007669"/>
    <property type="project" value="TreeGrafter"/>
</dbReference>
<accession>A0A9X3ARA6</accession>
<name>A0A9X3ARA6_9GAMM</name>
<dbReference type="SUPFAM" id="SSF46689">
    <property type="entry name" value="Homeodomain-like"/>
    <property type="match status" value="1"/>
</dbReference>
<keyword evidence="2 4" id="KW-0238">DNA-binding</keyword>
<evidence type="ECO:0000313" key="6">
    <source>
        <dbReference type="EMBL" id="MCT7358955.1"/>
    </source>
</evidence>